<dbReference type="PATRIC" id="fig|1094551.3.peg.939"/>
<feature type="domain" description="ATP-grasp" evidence="2">
    <location>
        <begin position="104"/>
        <end position="293"/>
    </location>
</feature>
<evidence type="ECO:0000256" key="1">
    <source>
        <dbReference type="PROSITE-ProRule" id="PRU00409"/>
    </source>
</evidence>
<dbReference type="PANTHER" id="PTHR21621">
    <property type="entry name" value="RIBOSOMAL PROTEIN S6 MODIFICATION PROTEIN"/>
    <property type="match status" value="1"/>
</dbReference>
<dbReference type="EMBL" id="AIME01000004">
    <property type="protein sequence ID" value="EJF75374.1"/>
    <property type="molecule type" value="Genomic_DNA"/>
</dbReference>
<dbReference type="STRING" id="1094551.MEC_00850"/>
<dbReference type="Proteomes" id="UP000008761">
    <property type="component" value="Unassembled WGS sequence"/>
</dbReference>
<dbReference type="GO" id="GO:0005737">
    <property type="term" value="C:cytoplasm"/>
    <property type="evidence" value="ECO:0007669"/>
    <property type="project" value="TreeGrafter"/>
</dbReference>
<comment type="caution">
    <text evidence="3">The sequence shown here is derived from an EMBL/GenBank/DDBJ whole genome shotgun (WGS) entry which is preliminary data.</text>
</comment>
<dbReference type="InterPro" id="IPR011761">
    <property type="entry name" value="ATP-grasp"/>
</dbReference>
<name>J0PYR6_9HYPH</name>
<dbReference type="Gene3D" id="3.30.470.20">
    <property type="entry name" value="ATP-grasp fold, B domain"/>
    <property type="match status" value="1"/>
</dbReference>
<dbReference type="PROSITE" id="PS50975">
    <property type="entry name" value="ATP_GRASP"/>
    <property type="match status" value="1"/>
</dbReference>
<proteinExistence type="predicted"/>
<protein>
    <recommendedName>
        <fullName evidence="2">ATP-grasp domain-containing protein</fullName>
    </recommendedName>
</protein>
<keyword evidence="1" id="KW-0547">Nucleotide-binding</keyword>
<dbReference type="InterPro" id="IPR013651">
    <property type="entry name" value="ATP-grasp_RimK-type"/>
</dbReference>
<dbReference type="HOGENOM" id="CLU_938973_0_0_5"/>
<gene>
    <name evidence="3" type="ORF">MEC_00850</name>
</gene>
<organism evidence="3 4">
    <name type="scientific">Bartonella alsatica IBS 382</name>
    <dbReference type="NCBI Taxonomy" id="1094551"/>
    <lineage>
        <taxon>Bacteria</taxon>
        <taxon>Pseudomonadati</taxon>
        <taxon>Pseudomonadota</taxon>
        <taxon>Alphaproteobacteria</taxon>
        <taxon>Hyphomicrobiales</taxon>
        <taxon>Bartonellaceae</taxon>
        <taxon>Bartonella</taxon>
    </lineage>
</organism>
<dbReference type="GO" id="GO:0005524">
    <property type="term" value="F:ATP binding"/>
    <property type="evidence" value="ECO:0007669"/>
    <property type="project" value="UniProtKB-UniRule"/>
</dbReference>
<dbReference type="GO" id="GO:0046872">
    <property type="term" value="F:metal ion binding"/>
    <property type="evidence" value="ECO:0007669"/>
    <property type="project" value="InterPro"/>
</dbReference>
<sequence length="296" mass="33574">MHSYMIAIIYDEMHPLLERVHATLIRKNFNTEFIHWSEIRILAAPNEVTSNLDEFDAIFMDRLAEFRCSYHSQFIQLANLPSVNNAIINQPLSYQLARDKALTATYLAKLDFPIPETHIFQSLNQFNKFLLNKDIALVAKSTLGFCSNEVQIFAAKNPPLDEIKKWLKRDGQFIIQSFIENPGRFIWRCDIVSGEVKVCNKRYAFNSGGLYPICNGTHGGHIEILPPEKFDNLATSLALDAVKALGLDIAGVDIIEGAGENFYLIEVNPEPDILMDRFEFPDAIAELLINKARKIA</sequence>
<keyword evidence="1" id="KW-0067">ATP-binding</keyword>
<reference evidence="3 4" key="1">
    <citation type="submission" date="2012-03" db="EMBL/GenBank/DDBJ databases">
        <title>The Genome Sequence of Bartonella alsatica IBS 382.</title>
        <authorList>
            <consortium name="The Broad Institute Genome Sequencing Platform"/>
            <consortium name="The Broad Institute Genome Sequencing Center for Infectious Disease"/>
            <person name="Feldgarden M."/>
            <person name="Kirby J."/>
            <person name="Kosoy M."/>
            <person name="Birtles R."/>
            <person name="Probert W.S."/>
            <person name="Chiaraviglio L."/>
            <person name="Young S.K."/>
            <person name="Zeng Q."/>
            <person name="Gargeya S."/>
            <person name="Fitzgerald M."/>
            <person name="Haas B."/>
            <person name="Abouelleil A."/>
            <person name="Alvarado L."/>
            <person name="Arachchi H.M."/>
            <person name="Berlin A."/>
            <person name="Chapman S.B."/>
            <person name="Gearin G."/>
            <person name="Goldberg J."/>
            <person name="Griggs A."/>
            <person name="Gujja S."/>
            <person name="Hansen M."/>
            <person name="Heiman D."/>
            <person name="Howarth C."/>
            <person name="Larimer J."/>
            <person name="Lui A."/>
            <person name="MacDonald P.J.P."/>
            <person name="McCowen C."/>
            <person name="Montmayeur A."/>
            <person name="Murphy C."/>
            <person name="Neiman D."/>
            <person name="Pearson M."/>
            <person name="Priest M."/>
            <person name="Roberts A."/>
            <person name="Saif S."/>
            <person name="Shea T."/>
            <person name="Sisk P."/>
            <person name="Stolte C."/>
            <person name="Sykes S."/>
            <person name="Wortman J."/>
            <person name="Nusbaum C."/>
            <person name="Birren B."/>
        </authorList>
    </citation>
    <scope>NUCLEOTIDE SEQUENCE [LARGE SCALE GENOMIC DNA]</scope>
    <source>
        <strain evidence="3 4">IBS 382</strain>
    </source>
</reference>
<evidence type="ECO:0000313" key="4">
    <source>
        <dbReference type="Proteomes" id="UP000008761"/>
    </source>
</evidence>
<dbReference type="PANTHER" id="PTHR21621:SF0">
    <property type="entry name" value="BETA-CITRYLGLUTAMATE SYNTHASE B-RELATED"/>
    <property type="match status" value="1"/>
</dbReference>
<evidence type="ECO:0000259" key="2">
    <source>
        <dbReference type="PROSITE" id="PS50975"/>
    </source>
</evidence>
<dbReference type="SUPFAM" id="SSF56059">
    <property type="entry name" value="Glutathione synthetase ATP-binding domain-like"/>
    <property type="match status" value="1"/>
</dbReference>
<evidence type="ECO:0000313" key="3">
    <source>
        <dbReference type="EMBL" id="EJF75374.1"/>
    </source>
</evidence>
<dbReference type="eggNOG" id="COG0189">
    <property type="taxonomic scope" value="Bacteria"/>
</dbReference>
<accession>J0PYR6</accession>
<dbReference type="Pfam" id="PF08443">
    <property type="entry name" value="RimK"/>
    <property type="match status" value="1"/>
</dbReference>
<dbReference type="AlphaFoldDB" id="J0PYR6"/>
<dbReference type="GO" id="GO:0016879">
    <property type="term" value="F:ligase activity, forming carbon-nitrogen bonds"/>
    <property type="evidence" value="ECO:0007669"/>
    <property type="project" value="TreeGrafter"/>
</dbReference>